<evidence type="ECO:0000313" key="2">
    <source>
        <dbReference type="Proteomes" id="UP000185622"/>
    </source>
</evidence>
<accession>A0ABM6IMM6</accession>
<keyword evidence="1" id="KW-0614">Plasmid</keyword>
<reference evidence="1 2" key="1">
    <citation type="submission" date="2017-01" db="EMBL/GenBank/DDBJ databases">
        <title>The complete genome sequence of a sulfur-oxidizing marine bacterium Thioclava sp. 25B10_4T.</title>
        <authorList>
            <person name="Liu Y."/>
            <person name="Lai Q."/>
            <person name="Shao Z."/>
        </authorList>
    </citation>
    <scope>NUCLEOTIDE SEQUENCE [LARGE SCALE GENOMIC DNA]</scope>
    <source>
        <strain evidence="1 2">25B10_4</strain>
        <plasmid evidence="1 2">unnamed1</plasmid>
    </source>
</reference>
<organism evidence="1 2">
    <name type="scientific">Thioclava nitratireducens</name>
    <dbReference type="NCBI Taxonomy" id="1915078"/>
    <lineage>
        <taxon>Bacteria</taxon>
        <taxon>Pseudomonadati</taxon>
        <taxon>Pseudomonadota</taxon>
        <taxon>Alphaproteobacteria</taxon>
        <taxon>Rhodobacterales</taxon>
        <taxon>Paracoccaceae</taxon>
        <taxon>Thioclava</taxon>
    </lineage>
</organism>
<dbReference type="RefSeq" id="WP_075777329.1">
    <property type="nucleotide sequence ID" value="NZ_CP019438.1"/>
</dbReference>
<name>A0ABM6IMM6_9RHOB</name>
<dbReference type="EMBL" id="CP019438">
    <property type="protein sequence ID" value="AQS50056.1"/>
    <property type="molecule type" value="Genomic_DNA"/>
</dbReference>
<gene>
    <name evidence="1" type="ORF">BMG03_19215</name>
</gene>
<protein>
    <submittedName>
        <fullName evidence="1">Uncharacterized protein</fullName>
    </submittedName>
</protein>
<sequence>MTITQNQPSIETTARATIKAARALQTALDESPLDLQQDALRIRGMLDAFRAGELYRDRDEATLDLLQTLLLEALTARAPGYREIALHCDTDDFAFLDPELEAIRRLWEQLRRVRNLRQTVLDQLAAERQVNALRRRSLATNT</sequence>
<evidence type="ECO:0000313" key="1">
    <source>
        <dbReference type="EMBL" id="AQS50056.1"/>
    </source>
</evidence>
<dbReference type="Proteomes" id="UP000185622">
    <property type="component" value="Plasmid unnamed1"/>
</dbReference>
<keyword evidence="2" id="KW-1185">Reference proteome</keyword>
<geneLocation type="plasmid" evidence="1 2">
    <name>unnamed1</name>
</geneLocation>
<proteinExistence type="predicted"/>